<keyword evidence="3 7" id="KW-1133">Transmembrane helix</keyword>
<evidence type="ECO:0000256" key="6">
    <source>
        <dbReference type="ARBA" id="ARBA00023136"/>
    </source>
</evidence>
<evidence type="ECO:0000313" key="9">
    <source>
        <dbReference type="EMBL" id="KAG0727017.1"/>
    </source>
</evidence>
<accession>A0A8J4YGS5</accession>
<evidence type="ECO:0000256" key="7">
    <source>
        <dbReference type="SAM" id="Phobius"/>
    </source>
</evidence>
<feature type="transmembrane region" description="Helical" evidence="7">
    <location>
        <begin position="345"/>
        <end position="364"/>
    </location>
</feature>
<dbReference type="GO" id="GO:0016020">
    <property type="term" value="C:membrane"/>
    <property type="evidence" value="ECO:0007669"/>
    <property type="project" value="GOC"/>
</dbReference>
<dbReference type="PANTHER" id="PTHR21624">
    <property type="entry name" value="STEROL DESATURASE-RELATED PROTEIN"/>
    <property type="match status" value="1"/>
</dbReference>
<dbReference type="PANTHER" id="PTHR21624:SF1">
    <property type="entry name" value="ALKYLGLYCEROL MONOOXYGENASE"/>
    <property type="match status" value="1"/>
</dbReference>
<feature type="transmembrane region" description="Helical" evidence="7">
    <location>
        <begin position="376"/>
        <end position="398"/>
    </location>
</feature>
<dbReference type="GO" id="GO:0050479">
    <property type="term" value="F:glyceryl-ether monooxygenase activity"/>
    <property type="evidence" value="ECO:0007669"/>
    <property type="project" value="TreeGrafter"/>
</dbReference>
<dbReference type="GO" id="GO:0008610">
    <property type="term" value="P:lipid biosynthetic process"/>
    <property type="evidence" value="ECO:0007669"/>
    <property type="project" value="InterPro"/>
</dbReference>
<evidence type="ECO:0000313" key="10">
    <source>
        <dbReference type="Proteomes" id="UP000770661"/>
    </source>
</evidence>
<evidence type="ECO:0000259" key="8">
    <source>
        <dbReference type="Pfam" id="PF04116"/>
    </source>
</evidence>
<organism evidence="9 10">
    <name type="scientific">Chionoecetes opilio</name>
    <name type="common">Atlantic snow crab</name>
    <name type="synonym">Cancer opilio</name>
    <dbReference type="NCBI Taxonomy" id="41210"/>
    <lineage>
        <taxon>Eukaryota</taxon>
        <taxon>Metazoa</taxon>
        <taxon>Ecdysozoa</taxon>
        <taxon>Arthropoda</taxon>
        <taxon>Crustacea</taxon>
        <taxon>Multicrustacea</taxon>
        <taxon>Malacostraca</taxon>
        <taxon>Eumalacostraca</taxon>
        <taxon>Eucarida</taxon>
        <taxon>Decapoda</taxon>
        <taxon>Pleocyemata</taxon>
        <taxon>Brachyura</taxon>
        <taxon>Eubrachyura</taxon>
        <taxon>Majoidea</taxon>
        <taxon>Majidae</taxon>
        <taxon>Chionoecetes</taxon>
    </lineage>
</organism>
<protein>
    <submittedName>
        <fullName evidence="9">Alkylglycerol monooxygenase</fullName>
    </submittedName>
</protein>
<evidence type="ECO:0000256" key="5">
    <source>
        <dbReference type="ARBA" id="ARBA00023098"/>
    </source>
</evidence>
<dbReference type="Pfam" id="PF04116">
    <property type="entry name" value="FA_hydroxylase"/>
    <property type="match status" value="1"/>
</dbReference>
<name>A0A8J4YGS5_CHIOP</name>
<dbReference type="AlphaFoldDB" id="A0A8J4YGS5"/>
<feature type="domain" description="Fatty acid hydroxylase" evidence="8">
    <location>
        <begin position="118"/>
        <end position="261"/>
    </location>
</feature>
<reference evidence="9" key="1">
    <citation type="submission" date="2020-07" db="EMBL/GenBank/DDBJ databases">
        <title>The High-quality genome of the commercially important snow crab, Chionoecetes opilio.</title>
        <authorList>
            <person name="Jeong J.-H."/>
            <person name="Ryu S."/>
        </authorList>
    </citation>
    <scope>NUCLEOTIDE SEQUENCE</scope>
    <source>
        <strain evidence="9">MADBK_172401_WGS</strain>
        <tissue evidence="9">Digestive gland</tissue>
    </source>
</reference>
<feature type="transmembrane region" description="Helical" evidence="7">
    <location>
        <begin position="38"/>
        <end position="57"/>
    </location>
</feature>
<keyword evidence="9" id="KW-0503">Monooxygenase</keyword>
<dbReference type="OrthoDB" id="6354873at2759"/>
<gene>
    <name evidence="9" type="primary">Agmo_2</name>
    <name evidence="9" type="ORF">GWK47_035509</name>
</gene>
<keyword evidence="5" id="KW-0443">Lipid metabolism</keyword>
<keyword evidence="2 7" id="KW-0812">Transmembrane</keyword>
<keyword evidence="10" id="KW-1185">Reference proteome</keyword>
<evidence type="ECO:0000256" key="3">
    <source>
        <dbReference type="ARBA" id="ARBA00022989"/>
    </source>
</evidence>
<dbReference type="EMBL" id="JACEEZ010003809">
    <property type="protein sequence ID" value="KAG0727017.1"/>
    <property type="molecule type" value="Genomic_DNA"/>
</dbReference>
<proteinExistence type="predicted"/>
<dbReference type="GO" id="GO:0005506">
    <property type="term" value="F:iron ion binding"/>
    <property type="evidence" value="ECO:0007669"/>
    <property type="project" value="InterPro"/>
</dbReference>
<dbReference type="InterPro" id="IPR051689">
    <property type="entry name" value="Sterol_desaturase/TMEM195"/>
</dbReference>
<sequence>MAPVNATYRGLDYRVRAAFYALTPHETYIEHVQDVPDLVLMTTPIVLALTLLEVLVLRARGESHKFRLHNAVINYCTAVMNEAFRILIFRGVEFSAYVWVYKMCRLVSLSWNSHTTYLFGLLGVDLCAYWWHRASHEISLMWAAHYVHHSSEDFNSSVGARLSITMRPFKWMYFLPLALLGLPPSAFLIHSQLNFVWGFWVHNEAFPKTHKLLPGLGHIVEYLVVTPSHHRVHHGNFWANRYCIDKNYGMALIIWDRLFGTFAEEREDEEIVYGTIEQKDNNHILGLQADSWRELWGRIVSSKTSGDALRTVMYSPGWSAGQPRLGNSEDIPDVRGRRKHQFASSSWLSVYLALHCFLVFLGYFEVASCKDKMEEWQSILHLFYIFLAYGALGGLYSAHQSSAGLEPVRLVVYLTMCQLLPMFPSSSFTAYVSCINFVSLLLWPVVKSERFVMGDEMKKK</sequence>
<dbReference type="GO" id="GO:0005783">
    <property type="term" value="C:endoplasmic reticulum"/>
    <property type="evidence" value="ECO:0007669"/>
    <property type="project" value="TreeGrafter"/>
</dbReference>
<keyword evidence="4" id="KW-0560">Oxidoreductase</keyword>
<dbReference type="GO" id="GO:0006643">
    <property type="term" value="P:membrane lipid metabolic process"/>
    <property type="evidence" value="ECO:0007669"/>
    <property type="project" value="TreeGrafter"/>
</dbReference>
<dbReference type="InterPro" id="IPR006694">
    <property type="entry name" value="Fatty_acid_hydroxylase"/>
</dbReference>
<comment type="subcellular location">
    <subcellularLocation>
        <location evidence="1">Endomembrane system</location>
        <topology evidence="1">Multi-pass membrane protein</topology>
    </subcellularLocation>
</comment>
<evidence type="ECO:0000256" key="1">
    <source>
        <dbReference type="ARBA" id="ARBA00004127"/>
    </source>
</evidence>
<keyword evidence="6 7" id="KW-0472">Membrane</keyword>
<comment type="caution">
    <text evidence="9">The sequence shown here is derived from an EMBL/GenBank/DDBJ whole genome shotgun (WGS) entry which is preliminary data.</text>
</comment>
<feature type="transmembrane region" description="Helical" evidence="7">
    <location>
        <begin position="171"/>
        <end position="189"/>
    </location>
</feature>
<dbReference type="Proteomes" id="UP000770661">
    <property type="component" value="Unassembled WGS sequence"/>
</dbReference>
<feature type="transmembrane region" description="Helical" evidence="7">
    <location>
        <begin position="410"/>
        <end position="443"/>
    </location>
</feature>
<evidence type="ECO:0000256" key="4">
    <source>
        <dbReference type="ARBA" id="ARBA00023002"/>
    </source>
</evidence>
<evidence type="ECO:0000256" key="2">
    <source>
        <dbReference type="ARBA" id="ARBA00022692"/>
    </source>
</evidence>